<protein>
    <submittedName>
        <fullName evidence="1">Uncharacterized protein</fullName>
    </submittedName>
</protein>
<dbReference type="AlphaFoldDB" id="A0A351TZ35"/>
<comment type="caution">
    <text evidence="1">The sequence shown here is derived from an EMBL/GenBank/DDBJ whole genome shotgun (WGS) entry which is preliminary data.</text>
</comment>
<accession>A0A351TZ35</accession>
<evidence type="ECO:0000313" key="2">
    <source>
        <dbReference type="Proteomes" id="UP000777265"/>
    </source>
</evidence>
<evidence type="ECO:0000313" key="1">
    <source>
        <dbReference type="EMBL" id="NLW34614.1"/>
    </source>
</evidence>
<dbReference type="Proteomes" id="UP000777265">
    <property type="component" value="Unassembled WGS sequence"/>
</dbReference>
<reference evidence="1" key="2">
    <citation type="submission" date="2020-01" db="EMBL/GenBank/DDBJ databases">
        <authorList>
            <person name="Campanaro S."/>
        </authorList>
    </citation>
    <scope>NUCLEOTIDE SEQUENCE</scope>
    <source>
        <strain evidence="1">AS06rmzACSIP_7</strain>
    </source>
</reference>
<reference evidence="1" key="1">
    <citation type="journal article" date="2020" name="Biotechnol. Biofuels">
        <title>New insights from the biogas microbiome by comprehensive genome-resolved metagenomics of nearly 1600 species originating from multiple anaerobic digesters.</title>
        <authorList>
            <person name="Campanaro S."/>
            <person name="Treu L."/>
            <person name="Rodriguez-R L.M."/>
            <person name="Kovalovszki A."/>
            <person name="Ziels R.M."/>
            <person name="Maus I."/>
            <person name="Zhu X."/>
            <person name="Kougias P.G."/>
            <person name="Basile A."/>
            <person name="Luo G."/>
            <person name="Schluter A."/>
            <person name="Konstantinidis K.T."/>
            <person name="Angelidaki I."/>
        </authorList>
    </citation>
    <scope>NUCLEOTIDE SEQUENCE</scope>
    <source>
        <strain evidence="1">AS06rmzACSIP_7</strain>
    </source>
</reference>
<name>A0A351TZ35_9BACT</name>
<sequence length="111" mass="12884">MEDQFGSDPQVRYLRRVFGRMEKMQRELLQQAGVPPVDYRLRRVMEAALNFFEKAWVIASRRGDVGRDEEEIAAIYIHCLARTLSANRIHIPPEALPVNEKITEVLGEVFK</sequence>
<gene>
    <name evidence="1" type="ORF">GXY80_03905</name>
</gene>
<organism evidence="1 2">
    <name type="scientific">Syntrophorhabdus aromaticivorans</name>
    <dbReference type="NCBI Taxonomy" id="328301"/>
    <lineage>
        <taxon>Bacteria</taxon>
        <taxon>Pseudomonadati</taxon>
        <taxon>Thermodesulfobacteriota</taxon>
        <taxon>Syntrophorhabdia</taxon>
        <taxon>Syntrophorhabdales</taxon>
        <taxon>Syntrophorhabdaceae</taxon>
        <taxon>Syntrophorhabdus</taxon>
    </lineage>
</organism>
<dbReference type="STRING" id="909663.GCA_000512235_03006"/>
<proteinExistence type="predicted"/>
<dbReference type="EMBL" id="JAAYEE010000070">
    <property type="protein sequence ID" value="NLW34614.1"/>
    <property type="molecule type" value="Genomic_DNA"/>
</dbReference>